<comment type="caution">
    <text evidence="1">The sequence shown here is derived from an EMBL/GenBank/DDBJ whole genome shotgun (WGS) entry which is preliminary data.</text>
</comment>
<dbReference type="Proteomes" id="UP000556329">
    <property type="component" value="Unassembled WGS sequence"/>
</dbReference>
<dbReference type="EMBL" id="JACHEF010000004">
    <property type="protein sequence ID" value="MBB6411536.1"/>
    <property type="molecule type" value="Genomic_DNA"/>
</dbReference>
<sequence>MCWRRRLRPVKRVHRILRRGLMQRSVQTYLKRVRDLSLRWLGDVEAEGGGRLPSIVSMVIPNL</sequence>
<organism evidence="1 2">
    <name type="scientific">Mesorhizobium sangaii</name>
    <dbReference type="NCBI Taxonomy" id="505389"/>
    <lineage>
        <taxon>Bacteria</taxon>
        <taxon>Pseudomonadati</taxon>
        <taxon>Pseudomonadota</taxon>
        <taxon>Alphaproteobacteria</taxon>
        <taxon>Hyphomicrobiales</taxon>
        <taxon>Phyllobacteriaceae</taxon>
        <taxon>Mesorhizobium</taxon>
    </lineage>
</organism>
<evidence type="ECO:0000313" key="2">
    <source>
        <dbReference type="Proteomes" id="UP000556329"/>
    </source>
</evidence>
<name>A0A841P8R0_9HYPH</name>
<gene>
    <name evidence="1" type="ORF">HNQ71_004224</name>
</gene>
<accession>A0A841P8R0</accession>
<keyword evidence="2" id="KW-1185">Reference proteome</keyword>
<protein>
    <submittedName>
        <fullName evidence="1">Uncharacterized protein</fullName>
    </submittedName>
</protein>
<reference evidence="1 2" key="1">
    <citation type="submission" date="2020-08" db="EMBL/GenBank/DDBJ databases">
        <title>Genomic Encyclopedia of Type Strains, Phase IV (KMG-IV): sequencing the most valuable type-strain genomes for metagenomic binning, comparative biology and taxonomic classification.</title>
        <authorList>
            <person name="Goeker M."/>
        </authorList>
    </citation>
    <scope>NUCLEOTIDE SEQUENCE [LARGE SCALE GENOMIC DNA]</scope>
    <source>
        <strain evidence="1 2">DSM 100039</strain>
    </source>
</reference>
<evidence type="ECO:0000313" key="1">
    <source>
        <dbReference type="EMBL" id="MBB6411536.1"/>
    </source>
</evidence>
<dbReference type="AlphaFoldDB" id="A0A841P8R0"/>
<proteinExistence type="predicted"/>